<evidence type="ECO:0000259" key="1">
    <source>
        <dbReference type="Pfam" id="PF13173"/>
    </source>
</evidence>
<organism evidence="3 4">
    <name type="scientific">Bifidobacterium reuteri DSM 23975</name>
    <dbReference type="NCBI Taxonomy" id="1437610"/>
    <lineage>
        <taxon>Bacteria</taxon>
        <taxon>Bacillati</taxon>
        <taxon>Actinomycetota</taxon>
        <taxon>Actinomycetes</taxon>
        <taxon>Bifidobacteriales</taxon>
        <taxon>Bifidobacteriaceae</taxon>
        <taxon>Bifidobacterium</taxon>
    </lineage>
</organism>
<proteinExistence type="predicted"/>
<reference evidence="3 4" key="1">
    <citation type="submission" date="2014-03" db="EMBL/GenBank/DDBJ databases">
        <title>Genomics of Bifidobacteria.</title>
        <authorList>
            <person name="Ventura M."/>
            <person name="Milani C."/>
            <person name="Lugli G.A."/>
        </authorList>
    </citation>
    <scope>NUCLEOTIDE SEQUENCE [LARGE SCALE GENOMIC DNA]</scope>
    <source>
        <strain evidence="3 4">DSM 23975</strain>
    </source>
</reference>
<protein>
    <submittedName>
        <fullName evidence="3">Putative ATPase (AAA superfamily)</fullName>
    </submittedName>
</protein>
<dbReference type="Pfam" id="PF13635">
    <property type="entry name" value="DUF4143"/>
    <property type="match status" value="1"/>
</dbReference>
<sequence length="462" mass="52399">MTNPVIAEKLASFTIKDFQPIVARDLDLGEPLAPKAGNLVKVVTGMRRSGKSYRLFQEMEMLHESGIQWSRICYFNFEDDRLGSVTPATGDEVLEAFYAAHPEGLREGVYLFFDELQEMRDWGAWLRRVVDNTKATIYVSGSSSKMLSNEIATEFRGRALDFELLPYSFREFVRANDVVDSVTLDAGDDGVKAYSLEERLLLQNAMKRYLIVGGFPAVQELPDPQRIALLQSYVQRVVLRDVVERHDISRPRVASALARRALGSNGKQLSMRKVENDLRSAGMPASREMLGDLIGYFEDAYLLFRLREFSMALSERTTAMPKVYAIDPGLAAAAASAGVRDEGQRLEEAVYLELRRRNVGFRRDGIASYRTREHGYEVDFVVGDALQSETYELYQVTVNMDDAATVRRETRALWEMMAERDMKESTVIVGDGEECDYEQDGRVIHQIPAWRWFLRLRGTSGA</sequence>
<feature type="domain" description="DUF4143" evidence="2">
    <location>
        <begin position="240"/>
        <end position="383"/>
    </location>
</feature>
<keyword evidence="4" id="KW-1185">Reference proteome</keyword>
<dbReference type="RefSeq" id="WP_044089793.1">
    <property type="nucleotide sequence ID" value="NZ_JDUW01000014.1"/>
</dbReference>
<evidence type="ECO:0000313" key="4">
    <source>
        <dbReference type="Proteomes" id="UP000028984"/>
    </source>
</evidence>
<dbReference type="EMBL" id="JGZK01000001">
    <property type="protein sequence ID" value="KFI88271.1"/>
    <property type="molecule type" value="Genomic_DNA"/>
</dbReference>
<accession>A0A087CYC1</accession>
<name>A0A087CYC1_9BIFI</name>
<dbReference type="PANTHER" id="PTHR33295:SF8">
    <property type="entry name" value="AAA+ ATPASE DOMAIN-CONTAINING PROTEIN"/>
    <property type="match status" value="1"/>
</dbReference>
<dbReference type="InterPro" id="IPR027417">
    <property type="entry name" value="P-loop_NTPase"/>
</dbReference>
<dbReference type="SUPFAM" id="SSF52540">
    <property type="entry name" value="P-loop containing nucleoside triphosphate hydrolases"/>
    <property type="match status" value="1"/>
</dbReference>
<comment type="caution">
    <text evidence="3">The sequence shown here is derived from an EMBL/GenBank/DDBJ whole genome shotgun (WGS) entry which is preliminary data.</text>
</comment>
<gene>
    <name evidence="3" type="ORF">BREU_0373</name>
</gene>
<dbReference type="InterPro" id="IPR041682">
    <property type="entry name" value="AAA_14"/>
</dbReference>
<dbReference type="InterPro" id="IPR025420">
    <property type="entry name" value="DUF4143"/>
</dbReference>
<dbReference type="OrthoDB" id="9801684at2"/>
<evidence type="ECO:0000259" key="2">
    <source>
        <dbReference type="Pfam" id="PF13635"/>
    </source>
</evidence>
<evidence type="ECO:0000313" key="3">
    <source>
        <dbReference type="EMBL" id="KFI88271.1"/>
    </source>
</evidence>
<dbReference type="PANTHER" id="PTHR33295">
    <property type="entry name" value="ATPASE"/>
    <property type="match status" value="1"/>
</dbReference>
<dbReference type="Proteomes" id="UP000028984">
    <property type="component" value="Unassembled WGS sequence"/>
</dbReference>
<dbReference type="eggNOG" id="COG1373">
    <property type="taxonomic scope" value="Bacteria"/>
</dbReference>
<dbReference type="STRING" id="1437610.BREU_0373"/>
<dbReference type="Pfam" id="PF13173">
    <property type="entry name" value="AAA_14"/>
    <property type="match status" value="1"/>
</dbReference>
<dbReference type="AlphaFoldDB" id="A0A087CYC1"/>
<feature type="domain" description="AAA" evidence="1">
    <location>
        <begin position="40"/>
        <end position="172"/>
    </location>
</feature>